<evidence type="ECO:0000313" key="7">
    <source>
        <dbReference type="EMBL" id="SEU08060.1"/>
    </source>
</evidence>
<dbReference type="PROSITE" id="PS51935">
    <property type="entry name" value="NLPC_P60"/>
    <property type="match status" value="1"/>
</dbReference>
<protein>
    <submittedName>
        <fullName evidence="7">NlpC/P60 family protein</fullName>
    </submittedName>
</protein>
<dbReference type="InterPro" id="IPR000064">
    <property type="entry name" value="NLP_P60_dom"/>
</dbReference>
<dbReference type="Proteomes" id="UP000198970">
    <property type="component" value="Chromosome I"/>
</dbReference>
<organism evidence="7 8">
    <name type="scientific">Lacrimispora sphenoides JCM 1415</name>
    <dbReference type="NCBI Taxonomy" id="1297793"/>
    <lineage>
        <taxon>Bacteria</taxon>
        <taxon>Bacillati</taxon>
        <taxon>Bacillota</taxon>
        <taxon>Clostridia</taxon>
        <taxon>Lachnospirales</taxon>
        <taxon>Lachnospiraceae</taxon>
        <taxon>Lacrimispora</taxon>
    </lineage>
</organism>
<dbReference type="InterPro" id="IPR038765">
    <property type="entry name" value="Papain-like_cys_pep_sf"/>
</dbReference>
<evidence type="ECO:0000256" key="1">
    <source>
        <dbReference type="ARBA" id="ARBA00007074"/>
    </source>
</evidence>
<evidence type="ECO:0000313" key="8">
    <source>
        <dbReference type="Proteomes" id="UP000198970"/>
    </source>
</evidence>
<keyword evidence="2" id="KW-0645">Protease</keyword>
<keyword evidence="5" id="KW-0732">Signal</keyword>
<accession>A0ABY1CIX5</accession>
<feature type="signal peptide" evidence="5">
    <location>
        <begin position="1"/>
        <end position="28"/>
    </location>
</feature>
<keyword evidence="4" id="KW-0788">Thiol protease</keyword>
<dbReference type="PANTHER" id="PTHR47053">
    <property type="entry name" value="MUREIN DD-ENDOPEPTIDASE MEPH-RELATED"/>
    <property type="match status" value="1"/>
</dbReference>
<evidence type="ECO:0000256" key="4">
    <source>
        <dbReference type="ARBA" id="ARBA00022807"/>
    </source>
</evidence>
<evidence type="ECO:0000256" key="5">
    <source>
        <dbReference type="SAM" id="SignalP"/>
    </source>
</evidence>
<reference evidence="7 8" key="1">
    <citation type="submission" date="2016-10" db="EMBL/GenBank/DDBJ databases">
        <authorList>
            <person name="Varghese N."/>
            <person name="Submissions S."/>
        </authorList>
    </citation>
    <scope>NUCLEOTIDE SEQUENCE [LARGE SCALE GENOMIC DNA]</scope>
    <source>
        <strain evidence="7 8">ATCC 19403</strain>
    </source>
</reference>
<evidence type="ECO:0000256" key="3">
    <source>
        <dbReference type="ARBA" id="ARBA00022801"/>
    </source>
</evidence>
<feature type="domain" description="NlpC/P60" evidence="6">
    <location>
        <begin position="126"/>
        <end position="247"/>
    </location>
</feature>
<dbReference type="EMBL" id="LT630003">
    <property type="protein sequence ID" value="SEU08060.1"/>
    <property type="molecule type" value="Genomic_DNA"/>
</dbReference>
<evidence type="ECO:0000259" key="6">
    <source>
        <dbReference type="PROSITE" id="PS51935"/>
    </source>
</evidence>
<dbReference type="SUPFAM" id="SSF54001">
    <property type="entry name" value="Cysteine proteinases"/>
    <property type="match status" value="1"/>
</dbReference>
<evidence type="ECO:0000256" key="2">
    <source>
        <dbReference type="ARBA" id="ARBA00022670"/>
    </source>
</evidence>
<feature type="chain" id="PRO_5045660120" evidence="5">
    <location>
        <begin position="29"/>
        <end position="247"/>
    </location>
</feature>
<keyword evidence="3" id="KW-0378">Hydrolase</keyword>
<keyword evidence="8" id="KW-1185">Reference proteome</keyword>
<dbReference type="PANTHER" id="PTHR47053:SF1">
    <property type="entry name" value="MUREIN DD-ENDOPEPTIDASE MEPH-RELATED"/>
    <property type="match status" value="1"/>
</dbReference>
<dbReference type="Gene3D" id="3.90.1720.10">
    <property type="entry name" value="endopeptidase domain like (from Nostoc punctiforme)"/>
    <property type="match status" value="1"/>
</dbReference>
<name>A0ABY1CIX5_9FIRM</name>
<dbReference type="RefSeq" id="WP_025231418.1">
    <property type="nucleotide sequence ID" value="NZ_LT630003.1"/>
</dbReference>
<dbReference type="Pfam" id="PF00877">
    <property type="entry name" value="NLPC_P60"/>
    <property type="match status" value="1"/>
</dbReference>
<sequence>MINNAWKTLGLMAFCGAMVMAVPSDVRADEISGPGLSYGNYMVTVDADNVTISKDEAGKEALMTASKGSSFEVVQDMGGGYMKVKINDTYGYMPVEGNATVSSTDEETLAALEVKTQTQTQTEAVVNFRQSIVNYALQFVGGRYAYGGSDPRTGVDCSGFTRYVMQHAAGLTLNRSSGGQASQGRTVGADQMRPGDLIFYGSGSSINHVAMYIGNGQVVHSSTYRTGIKTSPWNYRAPVKIVNVLGD</sequence>
<comment type="similarity">
    <text evidence="1">Belongs to the peptidase C40 family.</text>
</comment>
<dbReference type="InterPro" id="IPR051202">
    <property type="entry name" value="Peptidase_C40"/>
</dbReference>
<gene>
    <name evidence="7" type="ORF">SAMN02745906_4743</name>
</gene>
<proteinExistence type="inferred from homology"/>